<protein>
    <submittedName>
        <fullName evidence="3">DnaD and phage-associated domain-containing protein</fullName>
    </submittedName>
</protein>
<evidence type="ECO:0000313" key="4">
    <source>
        <dbReference type="Proteomes" id="UP000219563"/>
    </source>
</evidence>
<dbReference type="Pfam" id="PF07261">
    <property type="entry name" value="DnaB_2"/>
    <property type="match status" value="2"/>
</dbReference>
<reference evidence="3 4" key="1">
    <citation type="submission" date="2017-08" db="EMBL/GenBank/DDBJ databases">
        <authorList>
            <person name="de Groot N.N."/>
        </authorList>
    </citation>
    <scope>NUCLEOTIDE SEQUENCE [LARGE SCALE GENOMIC DNA]</scope>
    <source>
        <strain evidence="3 4">DSM 9787</strain>
    </source>
</reference>
<dbReference type="SUPFAM" id="SSF158499">
    <property type="entry name" value="DnaD domain-like"/>
    <property type="match status" value="2"/>
</dbReference>
<dbReference type="NCBIfam" id="TIGR01446">
    <property type="entry name" value="DnaD_dom"/>
    <property type="match status" value="2"/>
</dbReference>
<name>A0A285T7F2_9FIRM</name>
<dbReference type="Gene3D" id="1.10.10.10">
    <property type="entry name" value="Winged helix-like DNA-binding domain superfamily/Winged helix DNA-binding domain"/>
    <property type="match status" value="1"/>
</dbReference>
<dbReference type="EMBL" id="OBMR01000015">
    <property type="protein sequence ID" value="SOC16989.1"/>
    <property type="molecule type" value="Genomic_DNA"/>
</dbReference>
<dbReference type="AlphaFoldDB" id="A0A285T7F2"/>
<evidence type="ECO:0000256" key="1">
    <source>
        <dbReference type="ARBA" id="ARBA00093462"/>
    </source>
</evidence>
<accession>A0A285T7F2</accession>
<dbReference type="PANTHER" id="PTHR37293:SF5">
    <property type="entry name" value="DNA REPLICATION PROTEIN"/>
    <property type="match status" value="1"/>
</dbReference>
<dbReference type="Proteomes" id="UP000219563">
    <property type="component" value="Unassembled WGS sequence"/>
</dbReference>
<feature type="domain" description="DnaB/C C-terminal" evidence="2">
    <location>
        <begin position="254"/>
        <end position="315"/>
    </location>
</feature>
<dbReference type="PIRSF" id="PIRSF033722">
    <property type="entry name" value="DnaD_CA_C3587_prd"/>
    <property type="match status" value="1"/>
</dbReference>
<dbReference type="InterPro" id="IPR017019">
    <property type="entry name" value="DNA_replication_prd_bac"/>
</dbReference>
<sequence>MADIMLHTSTNTGFTCISNTFIDDYMKDANGEYVKIYLYLLRCLNREDFDFSISQLADCLDHTEKDVMRAFTYWEKVGLLRLEYSADNELSGICLVDVNDMHSFTSVNYTAATTAAPASVAAATGAPAVSDKAINNTVPFRPSYSSDQLDAFKENDEVSDLIFATQTYFKRPLSVTDMNTLLFWYDSLHMSVDLIQYLIETSIDEGHSSIHYMDTVARNWADDGITTVAEAIKSSSAHTNAAYTIKRALGIGNRDLVDSELNYIDKWVNVYSFPLDIITEACERTITQTNKPSFKYADTIITSWHNSGVKTLDDIAKLDSEFTKASVAKLSSANRAKAAQANSATAARAKANNKFHNFSQRDYDFEALEKKLLGH</sequence>
<dbReference type="Gene3D" id="1.10.10.630">
    <property type="entry name" value="DnaD domain-like"/>
    <property type="match status" value="2"/>
</dbReference>
<evidence type="ECO:0000259" key="2">
    <source>
        <dbReference type="Pfam" id="PF07261"/>
    </source>
</evidence>
<dbReference type="InterPro" id="IPR053162">
    <property type="entry name" value="DnaD"/>
</dbReference>
<dbReference type="InterPro" id="IPR006343">
    <property type="entry name" value="DnaB/C_C"/>
</dbReference>
<comment type="similarity">
    <text evidence="1">Belongs to the DnaB/DnaD family.</text>
</comment>
<feature type="domain" description="DnaB/C C-terminal" evidence="2">
    <location>
        <begin position="165"/>
        <end position="234"/>
    </location>
</feature>
<dbReference type="PANTHER" id="PTHR37293">
    <property type="entry name" value="PHAGE REPLICATION PROTEIN-RELATED"/>
    <property type="match status" value="1"/>
</dbReference>
<dbReference type="InterPro" id="IPR034829">
    <property type="entry name" value="DnaD-like_sf"/>
</dbReference>
<proteinExistence type="inferred from homology"/>
<dbReference type="RefSeq" id="WP_097077225.1">
    <property type="nucleotide sequence ID" value="NZ_OBMR01000015.1"/>
</dbReference>
<dbReference type="InterPro" id="IPR036388">
    <property type="entry name" value="WH-like_DNA-bd_sf"/>
</dbReference>
<gene>
    <name evidence="3" type="ORF">SAMN02910411_0460</name>
</gene>
<evidence type="ECO:0000313" key="3">
    <source>
        <dbReference type="EMBL" id="SOC16989.1"/>
    </source>
</evidence>
<organism evidence="3 4">
    <name type="scientific">Pseudobutyrivibrio ruminis DSM 9787</name>
    <dbReference type="NCBI Taxonomy" id="1123011"/>
    <lineage>
        <taxon>Bacteria</taxon>
        <taxon>Bacillati</taxon>
        <taxon>Bacillota</taxon>
        <taxon>Clostridia</taxon>
        <taxon>Lachnospirales</taxon>
        <taxon>Lachnospiraceae</taxon>
        <taxon>Pseudobutyrivibrio</taxon>
    </lineage>
</organism>